<accession>A0AAE3MH91</accession>
<evidence type="ECO:0000259" key="1">
    <source>
        <dbReference type="PROSITE" id="PS50222"/>
    </source>
</evidence>
<dbReference type="PROSITE" id="PS50222">
    <property type="entry name" value="EF_HAND_2"/>
    <property type="match status" value="1"/>
</dbReference>
<evidence type="ECO:0000313" key="2">
    <source>
        <dbReference type="EMBL" id="MCW3807933.1"/>
    </source>
</evidence>
<dbReference type="AlphaFoldDB" id="A0AAE3MH91"/>
<dbReference type="Proteomes" id="UP001207408">
    <property type="component" value="Unassembled WGS sequence"/>
</dbReference>
<reference evidence="2" key="1">
    <citation type="submission" date="2022-10" db="EMBL/GenBank/DDBJ databases">
        <authorList>
            <person name="Yu W.X."/>
        </authorList>
    </citation>
    <scope>NUCLEOTIDE SEQUENCE</scope>
    <source>
        <strain evidence="2">D04</strain>
    </source>
</reference>
<dbReference type="InterPro" id="IPR002048">
    <property type="entry name" value="EF_hand_dom"/>
</dbReference>
<dbReference type="EMBL" id="JAPDPI010000071">
    <property type="protein sequence ID" value="MCW3807933.1"/>
    <property type="molecule type" value="Genomic_DNA"/>
</dbReference>
<proteinExistence type="predicted"/>
<protein>
    <submittedName>
        <fullName evidence="2">N-acetylmuramidase domain-containing protein</fullName>
    </submittedName>
</protein>
<sequence length="1045" mass="118152">MKFVYPVDPKNGNDKYPFYLKGASNLTGYYPIGRMNTWHGGIHYEGNNPIKAIADGKIIAYRVPKEYHTETIDNKTSEYSNGFVLIEHNYKSPNGLELNFYSLYNHLASYLEMEKGEFPGFLTIDSYMVADNANDTIQIKGVTIKSSSSGGTTLAVAAKGTVLSFLEEANNNDRRKVKYLTPNGKEIIGYTWIKKYNNVQLVDTETGEVLAEPFSGSNGDLGANLREEANSTSEVVKLLTRVVSLEIDEEDQGKTGWLKVKKAGGESVDGYCHTAGLNIVDVVTLKNEDLNQVISDQCYEVKAGDIIGYAGLNGFEKKEKYRGCHVEVFTHEEVNDFLNNAKEDGDKNKNFAKITEGTELKRKLPLEMIKNLPVKKTGNTTENYIEVEVDNLEVVVNDRDTELPEHHDGKYTFIDSGNKQASNAAALVEFNKIVGDIAQMGDEVKLVTNYNANNQTSDNRKVEYQTPNKGQTFWVKNEDLEEKVLTFTIATTPTNANTQTTTPATVAAPPAQAATAPATTVATIIAETKKYLRLNKELSEVYIISPEEDNVNTKIGADVIVNTKEGKQFADKNDKKWYLVEPTGLQKNGVAIKYKGLISEDDLGETFSAYNWSKFGFEVKEDADNNYIYDFENKSAFFSEICNIVDEDNNGILEPHELQSALNNHYTANKLSHLVCKHHNEWAYSGKYLSPLLDEVTAVLDKGIELEEDEGLKKDLETLKEERLDAFEAKVNQLAIWEGIESRKSSYLTRWVNGDLVTKSIITGGYLSYKFGKWIYEKITNSDEPEQEIPLSPFPIEKPVVYHFHPVAFVEQMRKINNRCYCYEKGLVDKPCSGHGSLIEEFHYEKLSSELDVEKEVFQAIAIIESGGRNSFNVVGGDNYAKILFERHYMYSICKNDFEMTTGELNQYKNQSPDIFNDLSVLKDNGASYGTELEQYPKLERAKEINYCAAVQSCSWGKFQVMGKYFNKGYGSIEDFEKAMNQCELQQYYYFKIYLEKIGGTSMIKAMRDKDWEKIARLYNGPNYAANNYHTKMESEYNKLINQNK</sequence>
<name>A0AAE3MH91_9BACT</name>
<feature type="domain" description="EF-hand" evidence="1">
    <location>
        <begin position="633"/>
        <end position="668"/>
    </location>
</feature>
<dbReference type="InterPro" id="IPR011055">
    <property type="entry name" value="Dup_hybrid_motif"/>
</dbReference>
<keyword evidence="3" id="KW-1185">Reference proteome</keyword>
<dbReference type="InterPro" id="IPR024408">
    <property type="entry name" value="Muramidase"/>
</dbReference>
<dbReference type="PROSITE" id="PS00018">
    <property type="entry name" value="EF_HAND_1"/>
    <property type="match status" value="1"/>
</dbReference>
<evidence type="ECO:0000313" key="3">
    <source>
        <dbReference type="Proteomes" id="UP001207408"/>
    </source>
</evidence>
<gene>
    <name evidence="2" type="ORF">OM074_20080</name>
</gene>
<dbReference type="GO" id="GO:0005509">
    <property type="term" value="F:calcium ion binding"/>
    <property type="evidence" value="ECO:0007669"/>
    <property type="project" value="InterPro"/>
</dbReference>
<dbReference type="InterPro" id="IPR018247">
    <property type="entry name" value="EF_Hand_1_Ca_BS"/>
</dbReference>
<dbReference type="Gene3D" id="2.70.70.10">
    <property type="entry name" value="Glucose Permease (Domain IIA)"/>
    <property type="match status" value="1"/>
</dbReference>
<dbReference type="RefSeq" id="WP_301202435.1">
    <property type="nucleotide sequence ID" value="NZ_JAPDPI010000071.1"/>
</dbReference>
<dbReference type="Pfam" id="PF11860">
    <property type="entry name" value="Muramidase"/>
    <property type="match status" value="1"/>
</dbReference>
<organism evidence="2 3">
    <name type="scientific">Plebeiibacterium marinum</name>
    <dbReference type="NCBI Taxonomy" id="2992111"/>
    <lineage>
        <taxon>Bacteria</taxon>
        <taxon>Pseudomonadati</taxon>
        <taxon>Bacteroidota</taxon>
        <taxon>Bacteroidia</taxon>
        <taxon>Marinilabiliales</taxon>
        <taxon>Marinilabiliaceae</taxon>
        <taxon>Plebeiibacterium</taxon>
    </lineage>
</organism>
<comment type="caution">
    <text evidence="2">The sequence shown here is derived from an EMBL/GenBank/DDBJ whole genome shotgun (WGS) entry which is preliminary data.</text>
</comment>